<feature type="transmembrane region" description="Helical" evidence="1">
    <location>
        <begin position="20"/>
        <end position="41"/>
    </location>
</feature>
<reference evidence="2 3" key="1">
    <citation type="submission" date="2016-09" db="EMBL/GenBank/DDBJ databases">
        <title>Desulfuribacillus arsenicus sp. nov., an obligately anaerobic, dissimilatory arsenic- and antimonate-reducing bacterium isolated from anoxic sediments.</title>
        <authorList>
            <person name="Abin C.A."/>
            <person name="Hollibaugh J.T."/>
        </authorList>
    </citation>
    <scope>NUCLEOTIDE SEQUENCE [LARGE SCALE GENOMIC DNA]</scope>
    <source>
        <strain evidence="2 3">MLFW-2</strain>
    </source>
</reference>
<dbReference type="AlphaFoldDB" id="A0A1E5L3J2"/>
<evidence type="ECO:0000313" key="3">
    <source>
        <dbReference type="Proteomes" id="UP000095255"/>
    </source>
</evidence>
<dbReference type="RefSeq" id="WP_069703212.1">
    <property type="nucleotide sequence ID" value="NZ_MJAT01000038.1"/>
</dbReference>
<sequence>MATVYSLVQWRKKPLPGQNLLAYLAIGVLDLVVVLGFILIFTSTSISWIHLTIATIAAVLLHYVYRNVTKEGLSVKYVLLTWLVAILVILTPVIG</sequence>
<evidence type="ECO:0000313" key="2">
    <source>
        <dbReference type="EMBL" id="OEH84499.1"/>
    </source>
</evidence>
<keyword evidence="1" id="KW-0472">Membrane</keyword>
<keyword evidence="1" id="KW-1133">Transmembrane helix</keyword>
<keyword evidence="1" id="KW-0812">Transmembrane</keyword>
<evidence type="ECO:0000256" key="1">
    <source>
        <dbReference type="SAM" id="Phobius"/>
    </source>
</evidence>
<dbReference type="STRING" id="1390249.BHU72_09845"/>
<dbReference type="EMBL" id="MJAT01000038">
    <property type="protein sequence ID" value="OEH84499.1"/>
    <property type="molecule type" value="Genomic_DNA"/>
</dbReference>
<feature type="transmembrane region" description="Helical" evidence="1">
    <location>
        <begin position="77"/>
        <end position="94"/>
    </location>
</feature>
<proteinExistence type="predicted"/>
<organism evidence="2 3">
    <name type="scientific">Desulfuribacillus stibiiarsenatis</name>
    <dbReference type="NCBI Taxonomy" id="1390249"/>
    <lineage>
        <taxon>Bacteria</taxon>
        <taxon>Bacillati</taxon>
        <taxon>Bacillota</taxon>
        <taxon>Desulfuribacillia</taxon>
        <taxon>Desulfuribacillales</taxon>
        <taxon>Desulfuribacillaceae</taxon>
        <taxon>Desulfuribacillus</taxon>
    </lineage>
</organism>
<accession>A0A1E5L3J2</accession>
<comment type="caution">
    <text evidence="2">The sequence shown here is derived from an EMBL/GenBank/DDBJ whole genome shotgun (WGS) entry which is preliminary data.</text>
</comment>
<gene>
    <name evidence="2" type="ORF">BHU72_09845</name>
</gene>
<keyword evidence="3" id="KW-1185">Reference proteome</keyword>
<feature type="transmembrane region" description="Helical" evidence="1">
    <location>
        <begin position="47"/>
        <end position="65"/>
    </location>
</feature>
<name>A0A1E5L3J2_9FIRM</name>
<protein>
    <submittedName>
        <fullName evidence="2">Uncharacterized protein</fullName>
    </submittedName>
</protein>
<dbReference type="Proteomes" id="UP000095255">
    <property type="component" value="Unassembled WGS sequence"/>
</dbReference>